<organism evidence="22 23">
    <name type="scientific">Phytophthora infestans</name>
    <name type="common">Potato late blight agent</name>
    <name type="synonym">Botrytis infestans</name>
    <dbReference type="NCBI Taxonomy" id="4787"/>
    <lineage>
        <taxon>Eukaryota</taxon>
        <taxon>Sar</taxon>
        <taxon>Stramenopiles</taxon>
        <taxon>Oomycota</taxon>
        <taxon>Peronosporomycetes</taxon>
        <taxon>Peronosporales</taxon>
        <taxon>Peronosporaceae</taxon>
        <taxon>Phytophthora</taxon>
    </lineage>
</organism>
<evidence type="ECO:0000256" key="8">
    <source>
        <dbReference type="ARBA" id="ARBA00022792"/>
    </source>
</evidence>
<keyword evidence="14 19" id="KW-0411">Iron-sulfur</keyword>
<evidence type="ECO:0000256" key="4">
    <source>
        <dbReference type="ARBA" id="ARBA00006796"/>
    </source>
</evidence>
<feature type="region of interest" description="Disordered" evidence="20">
    <location>
        <begin position="503"/>
        <end position="527"/>
    </location>
</feature>
<keyword evidence="11 19" id="KW-0249">Electron transport</keyword>
<evidence type="ECO:0000256" key="19">
    <source>
        <dbReference type="RuleBase" id="RU366068"/>
    </source>
</evidence>
<dbReference type="InterPro" id="IPR036188">
    <property type="entry name" value="FAD/NAD-bd_sf"/>
</dbReference>
<dbReference type="InterPro" id="IPR040156">
    <property type="entry name" value="ETF-QO"/>
</dbReference>
<dbReference type="GO" id="GO:0051539">
    <property type="term" value="F:4 iron, 4 sulfur cluster binding"/>
    <property type="evidence" value="ECO:0007669"/>
    <property type="project" value="UniProtKB-UniRule"/>
</dbReference>
<dbReference type="GO" id="GO:0005743">
    <property type="term" value="C:mitochondrial inner membrane"/>
    <property type="evidence" value="ECO:0007669"/>
    <property type="project" value="UniProtKB-SubCell"/>
</dbReference>
<evidence type="ECO:0000256" key="6">
    <source>
        <dbReference type="ARBA" id="ARBA00022630"/>
    </source>
</evidence>
<keyword evidence="12 19" id="KW-0560">Oxidoreductase</keyword>
<keyword evidence="10" id="KW-0809">Transit peptide</keyword>
<dbReference type="EMBL" id="WSZM01000791">
    <property type="protein sequence ID" value="KAF4029626.1"/>
    <property type="molecule type" value="Genomic_DNA"/>
</dbReference>
<keyword evidence="17" id="KW-0472">Membrane</keyword>
<comment type="similarity">
    <text evidence="4">Belongs to the ETF-QO/FixC family.</text>
</comment>
<accession>A0A833RZ25</accession>
<evidence type="ECO:0000256" key="15">
    <source>
        <dbReference type="ARBA" id="ARBA00023075"/>
    </source>
</evidence>
<comment type="cofactor">
    <cofactor evidence="19">
        <name>[4Fe-4S] cluster</name>
        <dbReference type="ChEBI" id="CHEBI:49883"/>
    </cofactor>
    <text evidence="19">Binds 1 [4Fe-4S] cluster.</text>
</comment>
<evidence type="ECO:0000313" key="22">
    <source>
        <dbReference type="EMBL" id="KAF4029626.1"/>
    </source>
</evidence>
<dbReference type="FunFam" id="3.30.70.20:FF:000015">
    <property type="entry name" value="Electron transfer flavoprotein-ubiquinone oxidoreductase"/>
    <property type="match status" value="1"/>
</dbReference>
<keyword evidence="15 19" id="KW-0830">Ubiquinone</keyword>
<proteinExistence type="inferred from homology"/>
<evidence type="ECO:0000256" key="17">
    <source>
        <dbReference type="ARBA" id="ARBA00023136"/>
    </source>
</evidence>
<evidence type="ECO:0000256" key="10">
    <source>
        <dbReference type="ARBA" id="ARBA00022946"/>
    </source>
</evidence>
<dbReference type="InterPro" id="IPR049398">
    <property type="entry name" value="ETF-QO/FixC_UQ-bd"/>
</dbReference>
<evidence type="ECO:0000256" key="13">
    <source>
        <dbReference type="ARBA" id="ARBA00023004"/>
    </source>
</evidence>
<reference evidence="22" key="1">
    <citation type="submission" date="2020-04" db="EMBL/GenBank/DDBJ databases">
        <title>Hybrid Assembly of Korean Phytophthora infestans isolates.</title>
        <authorList>
            <person name="Prokchorchik M."/>
            <person name="Lee Y."/>
            <person name="Seo J."/>
            <person name="Cho J.-H."/>
            <person name="Park Y.-E."/>
            <person name="Jang D.-C."/>
            <person name="Im J.-S."/>
            <person name="Choi J.-G."/>
            <person name="Park H.-J."/>
            <person name="Lee G.-B."/>
            <person name="Lee Y.-G."/>
            <person name="Hong S.-Y."/>
            <person name="Cho K."/>
            <person name="Sohn K.H."/>
        </authorList>
    </citation>
    <scope>NUCLEOTIDE SEQUENCE</scope>
    <source>
        <strain evidence="22">KR_1_A1</strain>
    </source>
</reference>
<dbReference type="Pfam" id="PF05187">
    <property type="entry name" value="Fer4_ETF_QO"/>
    <property type="match status" value="1"/>
</dbReference>
<evidence type="ECO:0000256" key="1">
    <source>
        <dbReference type="ARBA" id="ARBA00001974"/>
    </source>
</evidence>
<dbReference type="Gene3D" id="3.50.50.60">
    <property type="entry name" value="FAD/NAD(P)-binding domain"/>
    <property type="match status" value="1"/>
</dbReference>
<dbReference type="SUPFAM" id="SSF54862">
    <property type="entry name" value="4Fe-4S ferredoxins"/>
    <property type="match status" value="1"/>
</dbReference>
<comment type="cofactor">
    <cofactor evidence="1 19">
        <name>FAD</name>
        <dbReference type="ChEBI" id="CHEBI:57692"/>
    </cofactor>
</comment>
<evidence type="ECO:0000256" key="11">
    <source>
        <dbReference type="ARBA" id="ARBA00022982"/>
    </source>
</evidence>
<dbReference type="Gene3D" id="3.30.9.90">
    <property type="match status" value="1"/>
</dbReference>
<keyword evidence="5 19" id="KW-0813">Transport</keyword>
<keyword evidence="16" id="KW-0496">Mitochondrion</keyword>
<evidence type="ECO:0000256" key="14">
    <source>
        <dbReference type="ARBA" id="ARBA00023014"/>
    </source>
</evidence>
<dbReference type="Pfam" id="PF21162">
    <property type="entry name" value="ETFQO_UQ-bd"/>
    <property type="match status" value="1"/>
</dbReference>
<evidence type="ECO:0000256" key="5">
    <source>
        <dbReference type="ARBA" id="ARBA00022448"/>
    </source>
</evidence>
<keyword evidence="9 19" id="KW-0274">FAD</keyword>
<dbReference type="InterPro" id="IPR017896">
    <property type="entry name" value="4Fe4S_Fe-S-bd"/>
</dbReference>
<comment type="function">
    <text evidence="2 19">Accepts electrons from ETF and reduces ubiquinone.</text>
</comment>
<protein>
    <recommendedName>
        <fullName evidence="19">Electron transfer flavoprotein-ubiquinone oxidoreductase</fullName>
        <shortName evidence="19">ETF-QO</shortName>
        <ecNumber evidence="19">1.5.5.1</ecNumber>
    </recommendedName>
</protein>
<dbReference type="AlphaFoldDB" id="A0A833RZ25"/>
<dbReference type="Proteomes" id="UP000602510">
    <property type="component" value="Unassembled WGS sequence"/>
</dbReference>
<sequence>MFGRREDVDSHCRKPELALKCPKKRSRERCIMWRRSLSLRTKLQTLKRQPVAAHSRFLSSVGLTPEEQEMLNEPREAMDYDVLLVGAGPASLAAAIRMKQLSAEKGTDLSVCVVEKGAEVGSHIVSGNVFEPRALDELLPDWKDLGAPLDTPVTKDKFLLLTEDKSLGLPHFLLPREEHNEGNYIISLSKFVRWMGEQAEEAGVEIYPGFSASEVLYREDGSVGGIATRDVGVGKDGKPKGTFARGMELRARVTLFGEGCRGSCSEEVMEKYNLREGVQPQTYGLGVKEVWRIPKEKHQAGLVQHTLGWPLQQSVMDKTFGGSFMYHMEDDLVQIGVVVGLDYENPYINPYEEFQRFKTHPAIRKYLEGGECVQYGARCLNEGGYHAIPKLTFPGGGLIGCSAGFLNGVKIKGTHTAMKSGMLAAEAAYEALTATGADTVAETAEINAEEPAIDISSYEAAVEDSWIAEELKAVRNVHAGFHKGFLPGLLHAGVATHVLRGKEPWTLPNTEPDSAKTRPAKDFTPIEYPKPDGELTFDLLSNLQRSGTNHNHDQPAHLRIKPEHTEVPSKESFPVYAGPEQRFCPARVYEYTDGSEANGVPQLVINAQNCVHCKCCSIKMPKEYINWTVPEGGGGPAYELM</sequence>
<evidence type="ECO:0000256" key="7">
    <source>
        <dbReference type="ARBA" id="ARBA00022723"/>
    </source>
</evidence>
<keyword evidence="23" id="KW-1185">Reference proteome</keyword>
<evidence type="ECO:0000256" key="2">
    <source>
        <dbReference type="ARBA" id="ARBA00002819"/>
    </source>
</evidence>
<comment type="caution">
    <text evidence="22">The sequence shown here is derived from an EMBL/GenBank/DDBJ whole genome shotgun (WGS) entry which is preliminary data.</text>
</comment>
<evidence type="ECO:0000256" key="16">
    <source>
        <dbReference type="ARBA" id="ARBA00023128"/>
    </source>
</evidence>
<dbReference type="GO" id="GO:0004174">
    <property type="term" value="F:electron-transferring-flavoprotein dehydrogenase activity"/>
    <property type="evidence" value="ECO:0007669"/>
    <property type="project" value="UniProtKB-UniRule"/>
</dbReference>
<keyword evidence="7 19" id="KW-0479">Metal-binding</keyword>
<evidence type="ECO:0000259" key="21">
    <source>
        <dbReference type="PROSITE" id="PS51379"/>
    </source>
</evidence>
<dbReference type="SUPFAM" id="SSF51905">
    <property type="entry name" value="FAD/NAD(P)-binding domain"/>
    <property type="match status" value="1"/>
</dbReference>
<evidence type="ECO:0000256" key="12">
    <source>
        <dbReference type="ARBA" id="ARBA00023002"/>
    </source>
</evidence>
<evidence type="ECO:0000256" key="9">
    <source>
        <dbReference type="ARBA" id="ARBA00022827"/>
    </source>
</evidence>
<dbReference type="PANTHER" id="PTHR10617:SF107">
    <property type="entry name" value="ELECTRON TRANSFER FLAVOPROTEIN-UBIQUINONE OXIDOREDUCTASE, MITOCHONDRIAL"/>
    <property type="match status" value="1"/>
</dbReference>
<evidence type="ECO:0000313" key="23">
    <source>
        <dbReference type="Proteomes" id="UP000602510"/>
    </source>
</evidence>
<feature type="domain" description="4Fe-4S ferredoxin-type" evidence="21">
    <location>
        <begin position="601"/>
        <end position="630"/>
    </location>
</feature>
<comment type="subcellular location">
    <subcellularLocation>
        <location evidence="3">Mitochondrion inner membrane</location>
    </subcellularLocation>
</comment>
<dbReference type="EC" id="1.5.5.1" evidence="19"/>
<dbReference type="PANTHER" id="PTHR10617">
    <property type="entry name" value="ELECTRON TRANSFER FLAVOPROTEIN-UBIQUINONE OXIDOREDUCTASE"/>
    <property type="match status" value="1"/>
</dbReference>
<keyword evidence="13 19" id="KW-0408">Iron</keyword>
<keyword evidence="8" id="KW-0999">Mitochondrion inner membrane</keyword>
<evidence type="ECO:0000256" key="18">
    <source>
        <dbReference type="ARBA" id="ARBA00052682"/>
    </source>
</evidence>
<dbReference type="GO" id="GO:0046872">
    <property type="term" value="F:metal ion binding"/>
    <property type="evidence" value="ECO:0007669"/>
    <property type="project" value="UniProtKB-KW"/>
</dbReference>
<keyword evidence="6 19" id="KW-0285">Flavoprotein</keyword>
<dbReference type="InterPro" id="IPR007859">
    <property type="entry name" value="ETF-QO/FixX_C"/>
</dbReference>
<evidence type="ECO:0000256" key="3">
    <source>
        <dbReference type="ARBA" id="ARBA00004273"/>
    </source>
</evidence>
<comment type="catalytic activity">
    <reaction evidence="18 19">
        <text>a ubiquinone + reduced [electron-transfer flavoprotein] = a ubiquinol + oxidized [electron-transfer flavoprotein] + H(+)</text>
        <dbReference type="Rhea" id="RHEA:24052"/>
        <dbReference type="Rhea" id="RHEA-COMP:9565"/>
        <dbReference type="Rhea" id="RHEA-COMP:9566"/>
        <dbReference type="Rhea" id="RHEA-COMP:10685"/>
        <dbReference type="Rhea" id="RHEA-COMP:10686"/>
        <dbReference type="ChEBI" id="CHEBI:15378"/>
        <dbReference type="ChEBI" id="CHEBI:16389"/>
        <dbReference type="ChEBI" id="CHEBI:17976"/>
        <dbReference type="ChEBI" id="CHEBI:57692"/>
        <dbReference type="ChEBI" id="CHEBI:58307"/>
        <dbReference type="EC" id="1.5.5.1"/>
    </reaction>
</comment>
<dbReference type="SUPFAM" id="SSF54373">
    <property type="entry name" value="FAD-linked reductases, C-terminal domain"/>
    <property type="match status" value="1"/>
</dbReference>
<gene>
    <name evidence="22" type="ORF">GN244_ATG18571</name>
</gene>
<evidence type="ECO:0000256" key="20">
    <source>
        <dbReference type="SAM" id="MobiDB-lite"/>
    </source>
</evidence>
<name>A0A833RZ25_PHYIN</name>
<dbReference type="Gene3D" id="3.30.70.20">
    <property type="match status" value="1"/>
</dbReference>
<dbReference type="PROSITE" id="PS51379">
    <property type="entry name" value="4FE4S_FER_2"/>
    <property type="match status" value="1"/>
</dbReference>